<dbReference type="Pfam" id="PF19457">
    <property type="entry name" value="DUF5994"/>
    <property type="match status" value="1"/>
</dbReference>
<keyword evidence="3" id="KW-1185">Reference proteome</keyword>
<evidence type="ECO:0000256" key="1">
    <source>
        <dbReference type="SAM" id="MobiDB-lite"/>
    </source>
</evidence>
<sequence length="181" mass="19067">MTRREPRLEMKPAGAAPGSVDGGWWPRSLDPTTAFPELATALHPWVGRIGRIAYNRGRWEPAPRKQTLDGLVIRYAGLDAIDPHTVTVIGTSGRRVSLLVVPPHTPGGVARAVLRSAADADSTAAVADILASNGVPLETCVPAETVRPGATESIPEQGREAEGGYARNTARNPAARPGSAR</sequence>
<dbReference type="RefSeq" id="WP_260189381.1">
    <property type="nucleotide sequence ID" value="NZ_JAFFZE010000004.1"/>
</dbReference>
<dbReference type="Proteomes" id="UP001156441">
    <property type="component" value="Unassembled WGS sequence"/>
</dbReference>
<accession>A0ABT2J2E6</accession>
<feature type="compositionally biased region" description="Basic and acidic residues" evidence="1">
    <location>
        <begin position="1"/>
        <end position="10"/>
    </location>
</feature>
<feature type="compositionally biased region" description="Low complexity" evidence="1">
    <location>
        <begin position="166"/>
        <end position="181"/>
    </location>
</feature>
<evidence type="ECO:0000313" key="2">
    <source>
        <dbReference type="EMBL" id="MCT2582028.1"/>
    </source>
</evidence>
<feature type="region of interest" description="Disordered" evidence="1">
    <location>
        <begin position="1"/>
        <end position="23"/>
    </location>
</feature>
<evidence type="ECO:0000313" key="3">
    <source>
        <dbReference type="Proteomes" id="UP001156441"/>
    </source>
</evidence>
<organism evidence="2 3">
    <name type="scientific">Actinophytocola gossypii</name>
    <dbReference type="NCBI Taxonomy" id="2812003"/>
    <lineage>
        <taxon>Bacteria</taxon>
        <taxon>Bacillati</taxon>
        <taxon>Actinomycetota</taxon>
        <taxon>Actinomycetes</taxon>
        <taxon>Pseudonocardiales</taxon>
        <taxon>Pseudonocardiaceae</taxon>
    </lineage>
</organism>
<comment type="caution">
    <text evidence="2">The sequence shown here is derived from an EMBL/GenBank/DDBJ whole genome shotgun (WGS) entry which is preliminary data.</text>
</comment>
<feature type="region of interest" description="Disordered" evidence="1">
    <location>
        <begin position="147"/>
        <end position="181"/>
    </location>
</feature>
<gene>
    <name evidence="2" type="ORF">JT362_02685</name>
</gene>
<name>A0ABT2J2E6_9PSEU</name>
<protein>
    <submittedName>
        <fullName evidence="2">Uncharacterized protein</fullName>
    </submittedName>
</protein>
<reference evidence="2 3" key="1">
    <citation type="submission" date="2021-02" db="EMBL/GenBank/DDBJ databases">
        <title>Actinophytocola xerophila sp. nov., isolated from soil of cotton cropping field.</title>
        <authorList>
            <person name="Huang R."/>
            <person name="Chen X."/>
            <person name="Ge X."/>
            <person name="Liu W."/>
        </authorList>
    </citation>
    <scope>NUCLEOTIDE SEQUENCE [LARGE SCALE GENOMIC DNA]</scope>
    <source>
        <strain evidence="2 3">S1-96</strain>
    </source>
</reference>
<dbReference type="EMBL" id="JAFFZE010000004">
    <property type="protein sequence ID" value="MCT2582028.1"/>
    <property type="molecule type" value="Genomic_DNA"/>
</dbReference>
<dbReference type="InterPro" id="IPR046036">
    <property type="entry name" value="DUF5994"/>
</dbReference>
<proteinExistence type="predicted"/>